<dbReference type="GO" id="GO:0016787">
    <property type="term" value="F:hydrolase activity"/>
    <property type="evidence" value="ECO:0007669"/>
    <property type="project" value="UniProtKB-KW"/>
</dbReference>
<keyword evidence="2" id="KW-1185">Reference proteome</keyword>
<accession>A0ABP5WJ28</accession>
<dbReference type="CDD" id="cd01745">
    <property type="entry name" value="GATase1_2"/>
    <property type="match status" value="1"/>
</dbReference>
<evidence type="ECO:0000313" key="1">
    <source>
        <dbReference type="EMBL" id="GAA2426487.1"/>
    </source>
</evidence>
<dbReference type="InterPro" id="IPR029062">
    <property type="entry name" value="Class_I_gatase-like"/>
</dbReference>
<proteinExistence type="predicted"/>
<dbReference type="PANTHER" id="PTHR43235">
    <property type="entry name" value="GLUTAMINE AMIDOTRANSFERASE PB2B2.05-RELATED"/>
    <property type="match status" value="1"/>
</dbReference>
<dbReference type="EMBL" id="BAAASZ010000006">
    <property type="protein sequence ID" value="GAA2426487.1"/>
    <property type="molecule type" value="Genomic_DNA"/>
</dbReference>
<sequence length="270" mass="28435">MSAPRTTGGKLPGAPVVLRSEVEPEGVAAGDGPRIAVLVSLTFPNMTEEVADLVRRFTRTALTALTDLGARCELVETSTPLEDLGDPGRVAGYDGLFLLGGGDVDSALYGVVGPVPNSYGVDRRADEFALAAIRAAVDADRPVLGICRGSQLVNVAFGGTLVPDLEDHRLHRGGPGQPMFLDEKVTVVEGTRLAGLVQGPRLTVRSGHHQAVDRVGDGLVTAARADDGVVEATEHPDRWVVGVQWHPEDPAGSAAHRTRLFRGFLDACAR</sequence>
<dbReference type="InterPro" id="IPR011697">
    <property type="entry name" value="Peptidase_C26"/>
</dbReference>
<gene>
    <name evidence="1" type="ORF">GCM10010405_06250</name>
</gene>
<comment type="caution">
    <text evidence="1">The sequence shown here is derived from an EMBL/GenBank/DDBJ whole genome shotgun (WGS) entry which is preliminary data.</text>
</comment>
<dbReference type="PANTHER" id="PTHR43235:SF1">
    <property type="entry name" value="GLUTAMINE AMIDOTRANSFERASE PB2B2.05-RELATED"/>
    <property type="match status" value="1"/>
</dbReference>
<dbReference type="Proteomes" id="UP001501638">
    <property type="component" value="Unassembled WGS sequence"/>
</dbReference>
<dbReference type="Gene3D" id="3.40.50.880">
    <property type="match status" value="1"/>
</dbReference>
<dbReference type="PROSITE" id="PS51273">
    <property type="entry name" value="GATASE_TYPE_1"/>
    <property type="match status" value="1"/>
</dbReference>
<name>A0ABP5WJ28_9ACTN</name>
<evidence type="ECO:0000313" key="2">
    <source>
        <dbReference type="Proteomes" id="UP001501638"/>
    </source>
</evidence>
<dbReference type="SUPFAM" id="SSF52317">
    <property type="entry name" value="Class I glutamine amidotransferase-like"/>
    <property type="match status" value="1"/>
</dbReference>
<dbReference type="RefSeq" id="WP_344320474.1">
    <property type="nucleotide sequence ID" value="NZ_BAAASZ010000006.1"/>
</dbReference>
<dbReference type="InterPro" id="IPR044668">
    <property type="entry name" value="PuuD-like"/>
</dbReference>
<reference evidence="2" key="1">
    <citation type="journal article" date="2019" name="Int. J. Syst. Evol. Microbiol.">
        <title>The Global Catalogue of Microorganisms (GCM) 10K type strain sequencing project: providing services to taxonomists for standard genome sequencing and annotation.</title>
        <authorList>
            <consortium name="The Broad Institute Genomics Platform"/>
            <consortium name="The Broad Institute Genome Sequencing Center for Infectious Disease"/>
            <person name="Wu L."/>
            <person name="Ma J."/>
        </authorList>
    </citation>
    <scope>NUCLEOTIDE SEQUENCE [LARGE SCALE GENOMIC DNA]</scope>
    <source>
        <strain evidence="2">JCM 6305</strain>
    </source>
</reference>
<keyword evidence="1" id="KW-0378">Hydrolase</keyword>
<protein>
    <submittedName>
        <fullName evidence="1">Gamma-glutamyl-gamma-aminobutyrate hydrolase family protein</fullName>
    </submittedName>
</protein>
<organism evidence="1 2">
    <name type="scientific">Streptomyces macrosporus</name>
    <dbReference type="NCBI Taxonomy" id="44032"/>
    <lineage>
        <taxon>Bacteria</taxon>
        <taxon>Bacillati</taxon>
        <taxon>Actinomycetota</taxon>
        <taxon>Actinomycetes</taxon>
        <taxon>Kitasatosporales</taxon>
        <taxon>Streptomycetaceae</taxon>
        <taxon>Streptomyces</taxon>
    </lineage>
</organism>
<dbReference type="Pfam" id="PF07722">
    <property type="entry name" value="Peptidase_C26"/>
    <property type="match status" value="1"/>
</dbReference>